<keyword evidence="6 7" id="KW-0472">Membrane</keyword>
<feature type="transmembrane region" description="Helical" evidence="7">
    <location>
        <begin position="95"/>
        <end position="115"/>
    </location>
</feature>
<proteinExistence type="predicted"/>
<evidence type="ECO:0000256" key="7">
    <source>
        <dbReference type="SAM" id="Phobius"/>
    </source>
</evidence>
<dbReference type="InterPro" id="IPR004776">
    <property type="entry name" value="Mem_transp_PIN-like"/>
</dbReference>
<keyword evidence="4 7" id="KW-0812">Transmembrane</keyword>
<feature type="transmembrane region" description="Helical" evidence="7">
    <location>
        <begin position="66"/>
        <end position="88"/>
    </location>
</feature>
<dbReference type="Pfam" id="PF03547">
    <property type="entry name" value="Mem_trans"/>
    <property type="match status" value="2"/>
</dbReference>
<dbReference type="GO" id="GO:0016020">
    <property type="term" value="C:membrane"/>
    <property type="evidence" value="ECO:0007669"/>
    <property type="project" value="UniProtKB-SubCell"/>
</dbReference>
<feature type="transmembrane region" description="Helical" evidence="7">
    <location>
        <begin position="155"/>
        <end position="174"/>
    </location>
</feature>
<keyword evidence="2" id="KW-0813">Transport</keyword>
<evidence type="ECO:0000313" key="9">
    <source>
        <dbReference type="Proteomes" id="UP000317371"/>
    </source>
</evidence>
<keyword evidence="9" id="KW-1185">Reference proteome</keyword>
<reference evidence="8 9" key="1">
    <citation type="submission" date="2019-06" db="EMBL/GenBank/DDBJ databases">
        <title>Genome sequence of Litorilinea aerophila BAA-2444.</title>
        <authorList>
            <person name="Maclea K.S."/>
            <person name="Maurais E.G."/>
            <person name="Iannazzi L.C."/>
        </authorList>
    </citation>
    <scope>NUCLEOTIDE SEQUENCE [LARGE SCALE GENOMIC DNA]</scope>
    <source>
        <strain evidence="8 9">ATCC BAA-2444</strain>
    </source>
</reference>
<feature type="transmembrane region" description="Helical" evidence="7">
    <location>
        <begin position="221"/>
        <end position="245"/>
    </location>
</feature>
<dbReference type="EMBL" id="VIGC01000075">
    <property type="protein sequence ID" value="TQE92928.1"/>
    <property type="molecule type" value="Genomic_DNA"/>
</dbReference>
<dbReference type="OrthoDB" id="148377at2"/>
<evidence type="ECO:0000256" key="4">
    <source>
        <dbReference type="ARBA" id="ARBA00022692"/>
    </source>
</evidence>
<dbReference type="PANTHER" id="PTHR36838">
    <property type="entry name" value="AUXIN EFFLUX CARRIER FAMILY PROTEIN"/>
    <property type="match status" value="1"/>
</dbReference>
<sequence>MLQLFAIFVNVLTPVFTLLLIGYVAGPRLQVDARSLSKVAYYILAPAFIFDIFRDASMDVLLATRMALFILLVAGGCVIICIGVARLLGHRAEMTAAFALVGAFGNVGNFGLPIIQFKLGEAALVPASFYFLVLSVFGFLVGVMAATWHRDGNSGALLSVLKTPALVAVVPAILANNLALPVPLFAERAIGLLADAMIPIMLLTLGVQLAAMGRPRLNRDVLVASSIRLVVGPALGLGLAVPFGLTGVERGAGILQASMPAAILASLIALEHDLLPDFVTTTVLVSTLASAVTLTVVLAMV</sequence>
<feature type="transmembrane region" description="Helical" evidence="7">
    <location>
        <begin position="189"/>
        <end position="209"/>
    </location>
</feature>
<dbReference type="PANTHER" id="PTHR36838:SF1">
    <property type="entry name" value="SLR1864 PROTEIN"/>
    <property type="match status" value="1"/>
</dbReference>
<evidence type="ECO:0000256" key="3">
    <source>
        <dbReference type="ARBA" id="ARBA00022475"/>
    </source>
</evidence>
<comment type="caution">
    <text evidence="8">The sequence shown here is derived from an EMBL/GenBank/DDBJ whole genome shotgun (WGS) entry which is preliminary data.</text>
</comment>
<gene>
    <name evidence="8" type="ORF">FKZ61_23580</name>
</gene>
<dbReference type="AlphaFoldDB" id="A0A540V865"/>
<accession>A0A540V865</accession>
<protein>
    <submittedName>
        <fullName evidence="8">AEC family transporter</fullName>
    </submittedName>
</protein>
<dbReference type="GO" id="GO:0055085">
    <property type="term" value="P:transmembrane transport"/>
    <property type="evidence" value="ECO:0007669"/>
    <property type="project" value="InterPro"/>
</dbReference>
<evidence type="ECO:0000256" key="1">
    <source>
        <dbReference type="ARBA" id="ARBA00004141"/>
    </source>
</evidence>
<evidence type="ECO:0000313" key="8">
    <source>
        <dbReference type="EMBL" id="TQE92928.1"/>
    </source>
</evidence>
<feature type="transmembrane region" description="Helical" evidence="7">
    <location>
        <begin position="282"/>
        <end position="300"/>
    </location>
</feature>
<evidence type="ECO:0000256" key="2">
    <source>
        <dbReference type="ARBA" id="ARBA00022448"/>
    </source>
</evidence>
<keyword evidence="3" id="KW-1003">Cell membrane</keyword>
<keyword evidence="5 7" id="KW-1133">Transmembrane helix</keyword>
<feature type="transmembrane region" description="Helical" evidence="7">
    <location>
        <begin position="38"/>
        <end position="54"/>
    </location>
</feature>
<evidence type="ECO:0000256" key="5">
    <source>
        <dbReference type="ARBA" id="ARBA00022989"/>
    </source>
</evidence>
<dbReference type="FunCoup" id="A0A540V865">
    <property type="interactions" value="37"/>
</dbReference>
<feature type="transmembrane region" description="Helical" evidence="7">
    <location>
        <begin position="127"/>
        <end position="148"/>
    </location>
</feature>
<dbReference type="InParanoid" id="A0A540V865"/>
<dbReference type="Proteomes" id="UP000317371">
    <property type="component" value="Unassembled WGS sequence"/>
</dbReference>
<feature type="transmembrane region" description="Helical" evidence="7">
    <location>
        <begin position="6"/>
        <end position="26"/>
    </location>
</feature>
<dbReference type="RefSeq" id="WP_141612629.1">
    <property type="nucleotide sequence ID" value="NZ_VIGC02000073.1"/>
</dbReference>
<comment type="subcellular location">
    <subcellularLocation>
        <location evidence="1">Membrane</location>
        <topology evidence="1">Multi-pass membrane protein</topology>
    </subcellularLocation>
</comment>
<evidence type="ECO:0000256" key="6">
    <source>
        <dbReference type="ARBA" id="ARBA00023136"/>
    </source>
</evidence>
<name>A0A540V865_9CHLR</name>
<organism evidence="8 9">
    <name type="scientific">Litorilinea aerophila</name>
    <dbReference type="NCBI Taxonomy" id="1204385"/>
    <lineage>
        <taxon>Bacteria</taxon>
        <taxon>Bacillati</taxon>
        <taxon>Chloroflexota</taxon>
        <taxon>Caldilineae</taxon>
        <taxon>Caldilineales</taxon>
        <taxon>Caldilineaceae</taxon>
        <taxon>Litorilinea</taxon>
    </lineage>
</organism>